<accession>A0A3M7RWQ4</accession>
<gene>
    <name evidence="2" type="ORF">BpHYR1_028654</name>
</gene>
<keyword evidence="1" id="KW-1133">Transmembrane helix</keyword>
<feature type="transmembrane region" description="Helical" evidence="1">
    <location>
        <begin position="6"/>
        <end position="28"/>
    </location>
</feature>
<evidence type="ECO:0000313" key="2">
    <source>
        <dbReference type="EMBL" id="RNA27922.1"/>
    </source>
</evidence>
<evidence type="ECO:0000256" key="1">
    <source>
        <dbReference type="SAM" id="Phobius"/>
    </source>
</evidence>
<reference evidence="2 3" key="1">
    <citation type="journal article" date="2018" name="Sci. Rep.">
        <title>Genomic signatures of local adaptation to the degree of environmental predictability in rotifers.</title>
        <authorList>
            <person name="Franch-Gras L."/>
            <person name="Hahn C."/>
            <person name="Garcia-Roger E.M."/>
            <person name="Carmona M.J."/>
            <person name="Serra M."/>
            <person name="Gomez A."/>
        </authorList>
    </citation>
    <scope>NUCLEOTIDE SEQUENCE [LARGE SCALE GENOMIC DNA]</scope>
    <source>
        <strain evidence="2">HYR1</strain>
    </source>
</reference>
<dbReference type="EMBL" id="REGN01002473">
    <property type="protein sequence ID" value="RNA27922.1"/>
    <property type="molecule type" value="Genomic_DNA"/>
</dbReference>
<keyword evidence="1" id="KW-0812">Transmembrane</keyword>
<keyword evidence="1" id="KW-0472">Membrane</keyword>
<name>A0A3M7RWQ4_BRAPC</name>
<keyword evidence="3" id="KW-1185">Reference proteome</keyword>
<evidence type="ECO:0000313" key="3">
    <source>
        <dbReference type="Proteomes" id="UP000276133"/>
    </source>
</evidence>
<organism evidence="2 3">
    <name type="scientific">Brachionus plicatilis</name>
    <name type="common">Marine rotifer</name>
    <name type="synonym">Brachionus muelleri</name>
    <dbReference type="NCBI Taxonomy" id="10195"/>
    <lineage>
        <taxon>Eukaryota</taxon>
        <taxon>Metazoa</taxon>
        <taxon>Spiralia</taxon>
        <taxon>Gnathifera</taxon>
        <taxon>Rotifera</taxon>
        <taxon>Eurotatoria</taxon>
        <taxon>Monogononta</taxon>
        <taxon>Pseudotrocha</taxon>
        <taxon>Ploima</taxon>
        <taxon>Brachionidae</taxon>
        <taxon>Brachionus</taxon>
    </lineage>
</organism>
<sequence length="109" mass="12688">MRTVNEISIGGGQGMIITSFIFLISVNYEKNKKKQEKLNSFDLSYEIFYKRTQLNQTKLRESYTRRWDSDTHVSSLARCIPEVRNSIVKEKISKLAQKIYSGELNTNMS</sequence>
<protein>
    <submittedName>
        <fullName evidence="2">Uncharacterized protein</fullName>
    </submittedName>
</protein>
<dbReference type="AlphaFoldDB" id="A0A3M7RWQ4"/>
<proteinExistence type="predicted"/>
<dbReference type="Proteomes" id="UP000276133">
    <property type="component" value="Unassembled WGS sequence"/>
</dbReference>
<comment type="caution">
    <text evidence="2">The sequence shown here is derived from an EMBL/GenBank/DDBJ whole genome shotgun (WGS) entry which is preliminary data.</text>
</comment>